<feature type="region of interest" description="Disordered" evidence="8">
    <location>
        <begin position="449"/>
        <end position="481"/>
    </location>
</feature>
<feature type="region of interest" description="Disordered" evidence="8">
    <location>
        <begin position="125"/>
        <end position="213"/>
    </location>
</feature>
<feature type="region of interest" description="Disordered" evidence="8">
    <location>
        <begin position="1"/>
        <end position="23"/>
    </location>
</feature>
<proteinExistence type="predicted"/>
<dbReference type="OrthoDB" id="77989at2759"/>
<evidence type="ECO:0000313" key="10">
    <source>
        <dbReference type="EMBL" id="KAF2232406.1"/>
    </source>
</evidence>
<keyword evidence="3 9" id="KW-0812">Transmembrane</keyword>
<evidence type="ECO:0000256" key="9">
    <source>
        <dbReference type="SAM" id="Phobius"/>
    </source>
</evidence>
<feature type="compositionally biased region" description="Low complexity" evidence="8">
    <location>
        <begin position="134"/>
        <end position="157"/>
    </location>
</feature>
<dbReference type="AlphaFoldDB" id="A0A6A6H2U1"/>
<feature type="compositionally biased region" description="Low complexity" evidence="8">
    <location>
        <begin position="168"/>
        <end position="181"/>
    </location>
</feature>
<keyword evidence="4" id="KW-0677">Repeat</keyword>
<dbReference type="GO" id="GO:0031966">
    <property type="term" value="C:mitochondrial membrane"/>
    <property type="evidence" value="ECO:0007669"/>
    <property type="project" value="UniProtKB-SubCell"/>
</dbReference>
<name>A0A6A6H2U1_VIRVR</name>
<evidence type="ECO:0000256" key="1">
    <source>
        <dbReference type="ARBA" id="ARBA00004141"/>
    </source>
</evidence>
<keyword evidence="5" id="KW-0999">Mitochondrion inner membrane</keyword>
<feature type="transmembrane region" description="Helical" evidence="9">
    <location>
        <begin position="300"/>
        <end position="320"/>
    </location>
</feature>
<feature type="compositionally biased region" description="Low complexity" evidence="8">
    <location>
        <begin position="192"/>
        <end position="213"/>
    </location>
</feature>
<evidence type="ECO:0000256" key="5">
    <source>
        <dbReference type="ARBA" id="ARBA00022792"/>
    </source>
</evidence>
<dbReference type="InterPro" id="IPR023395">
    <property type="entry name" value="MCP_dom_sf"/>
</dbReference>
<keyword evidence="5" id="KW-0496">Mitochondrion</keyword>
<keyword evidence="6 9" id="KW-1133">Transmembrane helix</keyword>
<dbReference type="EMBL" id="ML991816">
    <property type="protein sequence ID" value="KAF2232406.1"/>
    <property type="molecule type" value="Genomic_DNA"/>
</dbReference>
<dbReference type="SUPFAM" id="SSF103506">
    <property type="entry name" value="Mitochondrial carrier"/>
    <property type="match status" value="1"/>
</dbReference>
<evidence type="ECO:0000256" key="4">
    <source>
        <dbReference type="ARBA" id="ARBA00022737"/>
    </source>
</evidence>
<protein>
    <submittedName>
        <fullName evidence="10">Mitochondrial carrier</fullName>
    </submittedName>
</protein>
<evidence type="ECO:0000256" key="2">
    <source>
        <dbReference type="ARBA" id="ARBA00004325"/>
    </source>
</evidence>
<evidence type="ECO:0000256" key="6">
    <source>
        <dbReference type="ARBA" id="ARBA00022989"/>
    </source>
</evidence>
<evidence type="ECO:0000313" key="11">
    <source>
        <dbReference type="Proteomes" id="UP000800092"/>
    </source>
</evidence>
<dbReference type="Gene3D" id="1.50.40.10">
    <property type="entry name" value="Mitochondrial carrier domain"/>
    <property type="match status" value="1"/>
</dbReference>
<gene>
    <name evidence="10" type="ORF">EV356DRAFT_560523</name>
</gene>
<organism evidence="10 11">
    <name type="scientific">Viridothelium virens</name>
    <name type="common">Speckled blister lichen</name>
    <name type="synonym">Trypethelium virens</name>
    <dbReference type="NCBI Taxonomy" id="1048519"/>
    <lineage>
        <taxon>Eukaryota</taxon>
        <taxon>Fungi</taxon>
        <taxon>Dikarya</taxon>
        <taxon>Ascomycota</taxon>
        <taxon>Pezizomycotina</taxon>
        <taxon>Dothideomycetes</taxon>
        <taxon>Dothideomycetes incertae sedis</taxon>
        <taxon>Trypetheliales</taxon>
        <taxon>Trypetheliaceae</taxon>
        <taxon>Viridothelium</taxon>
    </lineage>
</organism>
<keyword evidence="11" id="KW-1185">Reference proteome</keyword>
<comment type="subcellular location">
    <subcellularLocation>
        <location evidence="1">Membrane</location>
        <topology evidence="1">Multi-pass membrane protein</topology>
    </subcellularLocation>
    <subcellularLocation>
        <location evidence="2">Mitochondrion membrane</location>
    </subcellularLocation>
</comment>
<keyword evidence="7 9" id="KW-0472">Membrane</keyword>
<evidence type="ECO:0000256" key="8">
    <source>
        <dbReference type="SAM" id="MobiDB-lite"/>
    </source>
</evidence>
<feature type="compositionally biased region" description="Polar residues" evidence="8">
    <location>
        <begin position="1"/>
        <end position="17"/>
    </location>
</feature>
<feature type="transmembrane region" description="Helical" evidence="9">
    <location>
        <begin position="545"/>
        <end position="567"/>
    </location>
</feature>
<dbReference type="PANTHER" id="PTHR24089">
    <property type="entry name" value="SOLUTE CARRIER FAMILY 25"/>
    <property type="match status" value="1"/>
</dbReference>
<dbReference type="Pfam" id="PF00153">
    <property type="entry name" value="Mito_carr"/>
    <property type="match status" value="1"/>
</dbReference>
<reference evidence="10" key="1">
    <citation type="journal article" date="2020" name="Stud. Mycol.">
        <title>101 Dothideomycetes genomes: a test case for predicting lifestyles and emergence of pathogens.</title>
        <authorList>
            <person name="Haridas S."/>
            <person name="Albert R."/>
            <person name="Binder M."/>
            <person name="Bloem J."/>
            <person name="Labutti K."/>
            <person name="Salamov A."/>
            <person name="Andreopoulos B."/>
            <person name="Baker S."/>
            <person name="Barry K."/>
            <person name="Bills G."/>
            <person name="Bluhm B."/>
            <person name="Cannon C."/>
            <person name="Castanera R."/>
            <person name="Culley D."/>
            <person name="Daum C."/>
            <person name="Ezra D."/>
            <person name="Gonzalez J."/>
            <person name="Henrissat B."/>
            <person name="Kuo A."/>
            <person name="Liang C."/>
            <person name="Lipzen A."/>
            <person name="Lutzoni F."/>
            <person name="Magnuson J."/>
            <person name="Mondo S."/>
            <person name="Nolan M."/>
            <person name="Ohm R."/>
            <person name="Pangilinan J."/>
            <person name="Park H.-J."/>
            <person name="Ramirez L."/>
            <person name="Alfaro M."/>
            <person name="Sun H."/>
            <person name="Tritt A."/>
            <person name="Yoshinaga Y."/>
            <person name="Zwiers L.-H."/>
            <person name="Turgeon B."/>
            <person name="Goodwin S."/>
            <person name="Spatafora J."/>
            <person name="Crous P."/>
            <person name="Grigoriev I."/>
        </authorList>
    </citation>
    <scope>NUCLEOTIDE SEQUENCE</scope>
    <source>
        <strain evidence="10">Tuck. ex Michener</strain>
    </source>
</reference>
<evidence type="ECO:0000256" key="7">
    <source>
        <dbReference type="ARBA" id="ARBA00023136"/>
    </source>
</evidence>
<evidence type="ECO:0000256" key="3">
    <source>
        <dbReference type="ARBA" id="ARBA00022692"/>
    </source>
</evidence>
<sequence length="575" mass="62183">MERSNTKPITMTTSRDTPNPLRPYYVPPSVGSPIDPSQSNASAYGLPANKRIASTPQNKSFGASARDLLSDIDYGEYLPESSPSTSELVKRLANQAVWKYTSVFLAQPFEVAKIVLQCHLAAEPDATRRPPYGSSRTSSNRSHASRYQSYQEISASEDSSDDEPSYFTSTAPQATSSTTPSHRQTRQTLNRSASATPTPPSSSSHHIHATSSSTPYRLEIRHSDSILDALSQLWQKESAFGLWKATNATFIYQILLRTIESWTRSLLAALLSLPDPGIFVGAAGDGGVGGLDVVDSPNPWASLAVAVAAAGVAGTVLAPLDMIRTRLILTPSSSPTTSQPRHLLPSLRALPSLVLPARLLPPTILHATLPALLSTATPWLLRSSPFAHIDPLLTPTAYNLGVFVASAAELFVKLPLETVLRRGHVAVLREQAREEAGWRRREREREVWSGFRGGNKQQQRQQRGRRRSEEEEGGGDGGVGDVQVEEQLQTVVEVGPYKGVVGTMWYIVREEGSRISLALPSSLPGQVRGKAVGARQQKGQGMAGLWRGWTVGMWGLIGVWGALGLGAGSVKEGEF</sequence>
<dbReference type="InterPro" id="IPR018108">
    <property type="entry name" value="MCP_transmembrane"/>
</dbReference>
<dbReference type="Proteomes" id="UP000800092">
    <property type="component" value="Unassembled WGS sequence"/>
</dbReference>
<accession>A0A6A6H2U1</accession>